<organism evidence="6">
    <name type="scientific">Collimonas fungivorans</name>
    <dbReference type="NCBI Taxonomy" id="158899"/>
    <lineage>
        <taxon>Bacteria</taxon>
        <taxon>Pseudomonadati</taxon>
        <taxon>Pseudomonadota</taxon>
        <taxon>Betaproteobacteria</taxon>
        <taxon>Burkholderiales</taxon>
        <taxon>Oxalobacteraceae</taxon>
        <taxon>Collimonas</taxon>
    </lineage>
</organism>
<evidence type="ECO:0000259" key="4">
    <source>
        <dbReference type="Pfam" id="PF10106"/>
    </source>
</evidence>
<dbReference type="Gene3D" id="2.40.50.230">
    <property type="entry name" value="Gp5 N-terminal domain"/>
    <property type="match status" value="1"/>
</dbReference>
<feature type="domain" description="DUF2345" evidence="4">
    <location>
        <begin position="644"/>
        <end position="793"/>
    </location>
</feature>
<dbReference type="AlphaFoldDB" id="A0A127PDL3"/>
<evidence type="ECO:0000259" key="3">
    <source>
        <dbReference type="Pfam" id="PF04717"/>
    </source>
</evidence>
<gene>
    <name evidence="6" type="ORF">CFter6_2865</name>
</gene>
<dbReference type="SUPFAM" id="SSF69279">
    <property type="entry name" value="Phage tail proteins"/>
    <property type="match status" value="2"/>
</dbReference>
<evidence type="ECO:0000256" key="1">
    <source>
        <dbReference type="ARBA" id="ARBA00005558"/>
    </source>
</evidence>
<dbReference type="InterPro" id="IPR018769">
    <property type="entry name" value="VgrG2_DUF2345"/>
</dbReference>
<dbReference type="Gene3D" id="4.10.220.110">
    <property type="match status" value="1"/>
</dbReference>
<dbReference type="SUPFAM" id="SSF69349">
    <property type="entry name" value="Phage fibre proteins"/>
    <property type="match status" value="1"/>
</dbReference>
<feature type="domain" description="Gp5/Type VI secretion system Vgr protein OB-fold" evidence="3">
    <location>
        <begin position="420"/>
        <end position="488"/>
    </location>
</feature>
<dbReference type="Pfam" id="PF10106">
    <property type="entry name" value="DUF2345"/>
    <property type="match status" value="1"/>
</dbReference>
<dbReference type="EMBL" id="CP013232">
    <property type="protein sequence ID" value="AMO95531.1"/>
    <property type="molecule type" value="Genomic_DNA"/>
</dbReference>
<dbReference type="NCBIfam" id="TIGR03361">
    <property type="entry name" value="VI_Rhs_Vgr"/>
    <property type="match status" value="1"/>
</dbReference>
<dbReference type="SUPFAM" id="SSF69255">
    <property type="entry name" value="gp5 N-terminal domain-like"/>
    <property type="match status" value="1"/>
</dbReference>
<dbReference type="InterPro" id="IPR028244">
    <property type="entry name" value="T6SS_Rhs_Vgr_dom"/>
</dbReference>
<name>A0A127PDL3_9BURK</name>
<dbReference type="Pfam" id="PF04717">
    <property type="entry name" value="Phage_base_V"/>
    <property type="match status" value="1"/>
</dbReference>
<evidence type="ECO:0000256" key="2">
    <source>
        <dbReference type="SAM" id="MobiDB-lite"/>
    </source>
</evidence>
<dbReference type="Gene3D" id="2.30.110.50">
    <property type="match status" value="1"/>
</dbReference>
<evidence type="ECO:0000313" key="6">
    <source>
        <dbReference type="EMBL" id="AMO95531.1"/>
    </source>
</evidence>
<feature type="compositionally biased region" description="Polar residues" evidence="2">
    <location>
        <begin position="879"/>
        <end position="890"/>
    </location>
</feature>
<feature type="region of interest" description="Disordered" evidence="2">
    <location>
        <begin position="870"/>
        <end position="892"/>
    </location>
</feature>
<evidence type="ECO:0000313" key="7">
    <source>
        <dbReference type="Proteomes" id="UP000072421"/>
    </source>
</evidence>
<feature type="domain" description="Putative type VI secretion system Rhs element associated Vgr" evidence="5">
    <location>
        <begin position="508"/>
        <end position="614"/>
    </location>
</feature>
<comment type="similarity">
    <text evidence="1">Belongs to the VgrG protein family.</text>
</comment>
<dbReference type="Pfam" id="PF13296">
    <property type="entry name" value="T6SS_Vgr"/>
    <property type="match status" value="1"/>
</dbReference>
<evidence type="ECO:0000259" key="5">
    <source>
        <dbReference type="Pfam" id="PF13296"/>
    </source>
</evidence>
<dbReference type="InterPro" id="IPR006533">
    <property type="entry name" value="T6SS_Vgr_RhsGE"/>
</dbReference>
<dbReference type="NCBIfam" id="TIGR01646">
    <property type="entry name" value="vgr_GE"/>
    <property type="match status" value="1"/>
</dbReference>
<dbReference type="InterPro" id="IPR017847">
    <property type="entry name" value="T6SS_RhsGE_Vgr_subset"/>
</dbReference>
<dbReference type="Pfam" id="PF05954">
    <property type="entry name" value="Phage_GPD"/>
    <property type="match status" value="1"/>
</dbReference>
<protein>
    <submittedName>
        <fullName evidence="6">Rhs element Vgr family protein</fullName>
    </submittedName>
</protein>
<dbReference type="Gene3D" id="3.55.50.10">
    <property type="entry name" value="Baseplate protein-like domains"/>
    <property type="match status" value="1"/>
</dbReference>
<dbReference type="PATRIC" id="fig|158899.10.peg.2857"/>
<dbReference type="InterPro" id="IPR006531">
    <property type="entry name" value="Gp5/Vgr_OB"/>
</dbReference>
<proteinExistence type="inferred from homology"/>
<accession>A0A127PDL3</accession>
<dbReference type="InterPro" id="IPR037026">
    <property type="entry name" value="Vgr_OB-fold_dom_sf"/>
</dbReference>
<sequence length="906" mass="100755">MSQQSRLLKLDTPLGADVLLPHRVVAHDRLGRGYTYTLDVLSLQDNIELKQLIAQPVTLWIQQADKRSYLPVHGYVHQAGMLGHDGQFTVYQLAFSSWLHFLQFRQDARIWQDQTTEDIISEVFNQHTQARGHFRFDLTQAAPSRSYCTQYESDWNFVMRLMEEEGWYSYHEQKEDGSDHTLVITDSVRQLKPLAPEDIRFHRAGSNDEVDKITQWGGKRTLLSRQLSTVTYDYKAPSNNKATNTYTLDGHGEVPNQLEVYEYTGTYTYLERDRGDKLAKIKVEAWESQAKRYFAWSSVSRLAAGVGRWFSLAEHTDHDRDSAEDRQFFIIGLHWYIENNLPLSTTVNHFPGSLEQQIADVKNQTAASSKIVNEQSGYCVNSIEVQRRTVEYRSPLEHRRPDMHAQIATVVGPDGEEIYTDSLNRVKVRFPWNRLNQGDEKASCWVRVSYPNAGQGYGALNVPRINQEVVITFLGGDPDRPLVTGRIYNGEQTPDWHTDGKLSGYKSKEYKGSGFTQLVMDDNSNQNRVQLYSSNTNAQLNLGYLVGQQGNARQAFYGSGFALNSDAYGAITTNQGLYISTFGRPGAQGSQLDVREAHQQLEAGQNLTKSMSDTSSKANAEALNGQESLKKFTEATQDKYEGEGQQQANRFKEPVLLIASPAGIGLATPKSTHLHSGDSVTLSSGTDTNLAIGKSLVASVTEKISLFVQNAGIKLFAAKGKVEIQAQSDALDIIAEKVLRLISTTDNIEIWAKKEITIGAGGSAIKINESGITDITSGQRIIHQSDFSLTGPKTLPYAAPELPTTSMTPNKLTIERLYHDKEPLVGAPFAVDFPGGITRTGTLDGAGRAVLTDVPAGTGQVRFGSMPSKYARKDLRPTPNYNAKPNQNSIDALIDKYSNNKNSGEV</sequence>
<dbReference type="Proteomes" id="UP000072421">
    <property type="component" value="Chromosome"/>
</dbReference>
<reference evidence="6 7" key="1">
    <citation type="submission" date="2015-11" db="EMBL/GenBank/DDBJ databases">
        <title>Exploring the genomic traits of fungus-feeding bacterial genus Collimonas.</title>
        <authorList>
            <person name="Song C."/>
            <person name="Schmidt R."/>
            <person name="de Jager V."/>
            <person name="Krzyzanowska D."/>
            <person name="Jongedijk E."/>
            <person name="Cankar K."/>
            <person name="Beekwilder J."/>
            <person name="van Veen A."/>
            <person name="de Boer W."/>
            <person name="van Veen J.A."/>
            <person name="Garbeva P."/>
        </authorList>
    </citation>
    <scope>NUCLEOTIDE SEQUENCE [LARGE SCALE GENOMIC DNA]</scope>
    <source>
        <strain evidence="6 7">Ter6</strain>
    </source>
</reference>